<evidence type="ECO:0000256" key="1">
    <source>
        <dbReference type="SAM" id="MobiDB-lite"/>
    </source>
</evidence>
<dbReference type="Proteomes" id="UP000095287">
    <property type="component" value="Unplaced"/>
</dbReference>
<feature type="region of interest" description="Disordered" evidence="1">
    <location>
        <begin position="209"/>
        <end position="237"/>
    </location>
</feature>
<feature type="region of interest" description="Disordered" evidence="1">
    <location>
        <begin position="1"/>
        <end position="79"/>
    </location>
</feature>
<organism evidence="2 3">
    <name type="scientific">Steinernema glaseri</name>
    <dbReference type="NCBI Taxonomy" id="37863"/>
    <lineage>
        <taxon>Eukaryota</taxon>
        <taxon>Metazoa</taxon>
        <taxon>Ecdysozoa</taxon>
        <taxon>Nematoda</taxon>
        <taxon>Chromadorea</taxon>
        <taxon>Rhabditida</taxon>
        <taxon>Tylenchina</taxon>
        <taxon>Panagrolaimomorpha</taxon>
        <taxon>Strongyloidoidea</taxon>
        <taxon>Steinernematidae</taxon>
        <taxon>Steinernema</taxon>
    </lineage>
</organism>
<proteinExistence type="predicted"/>
<evidence type="ECO:0000313" key="3">
    <source>
        <dbReference type="WBParaSite" id="L893_g1881.t1"/>
    </source>
</evidence>
<feature type="compositionally biased region" description="Low complexity" evidence="1">
    <location>
        <begin position="132"/>
        <end position="141"/>
    </location>
</feature>
<protein>
    <submittedName>
        <fullName evidence="3">Uncharacterized protein</fullName>
    </submittedName>
</protein>
<dbReference type="WBParaSite" id="L893_g1881.t1">
    <property type="protein sequence ID" value="L893_g1881.t1"/>
    <property type="gene ID" value="L893_g1881"/>
</dbReference>
<name>A0A1I7YQY7_9BILA</name>
<feature type="compositionally biased region" description="Low complexity" evidence="1">
    <location>
        <begin position="164"/>
        <end position="177"/>
    </location>
</feature>
<reference evidence="3" key="1">
    <citation type="submission" date="2016-11" db="UniProtKB">
        <authorList>
            <consortium name="WormBaseParasite"/>
        </authorList>
    </citation>
    <scope>IDENTIFICATION</scope>
</reference>
<feature type="compositionally biased region" description="Polar residues" evidence="1">
    <location>
        <begin position="39"/>
        <end position="50"/>
    </location>
</feature>
<sequence length="237" mass="24933">MSASRGGRGSSHDFFFGGSTDESSLSVPPYSPDAPLSATPESASRLTPSRLQLPPSPFFESPGTNLSTPGDGSLPPVLLSPVLSRPVRSLSAQSSPFLLRAHNQVSDSEGELCNVWASVASSGLQRKRSSRVSRPSDSSSPLPTPPPYAAASPIGRSTSTSKIGSYHSSGGHLHSGNLTSLRPISPLLMRPYNNSGALSDSGSKRLYDSFNAHPSTSRIGRMRRRPSNAASGGKIWF</sequence>
<evidence type="ECO:0000313" key="2">
    <source>
        <dbReference type="Proteomes" id="UP000095287"/>
    </source>
</evidence>
<keyword evidence="2" id="KW-1185">Reference proteome</keyword>
<accession>A0A1I7YQY7</accession>
<feature type="region of interest" description="Disordered" evidence="1">
    <location>
        <begin position="124"/>
        <end position="177"/>
    </location>
</feature>
<dbReference type="AlphaFoldDB" id="A0A1I7YQY7"/>